<feature type="transmembrane region" description="Helical" evidence="7">
    <location>
        <begin position="126"/>
        <end position="148"/>
    </location>
</feature>
<accession>A0A6P1T3T8</accession>
<evidence type="ECO:0000256" key="3">
    <source>
        <dbReference type="ARBA" id="ARBA00022475"/>
    </source>
</evidence>
<keyword evidence="4 7" id="KW-0812">Transmembrane</keyword>
<feature type="transmembrane region" description="Helical" evidence="7">
    <location>
        <begin position="6"/>
        <end position="22"/>
    </location>
</feature>
<dbReference type="PANTHER" id="PTHR36838:SF3">
    <property type="entry name" value="TRANSPORTER AUXIN EFFLUX CARRIER EC FAMILY"/>
    <property type="match status" value="1"/>
</dbReference>
<dbReference type="GO" id="GO:0016020">
    <property type="term" value="C:membrane"/>
    <property type="evidence" value="ECO:0007669"/>
    <property type="project" value="UniProtKB-SubCell"/>
</dbReference>
<keyword evidence="9" id="KW-1185">Reference proteome</keyword>
<gene>
    <name evidence="8" type="ORF">GO499_14795</name>
</gene>
<evidence type="ECO:0000256" key="6">
    <source>
        <dbReference type="ARBA" id="ARBA00023136"/>
    </source>
</evidence>
<keyword evidence="6 7" id="KW-0472">Membrane</keyword>
<evidence type="ECO:0000256" key="1">
    <source>
        <dbReference type="ARBA" id="ARBA00004141"/>
    </source>
</evidence>
<feature type="transmembrane region" description="Helical" evidence="7">
    <location>
        <begin position="64"/>
        <end position="86"/>
    </location>
</feature>
<dbReference type="KEGG" id="amaq:GO499_14795"/>
<sequence>MLAIFLKTVPFFLLIGLGYLAGRWRWMSADAVVALTRFVFYFALSAMLFQFASSIPLTEIFEPGFVAAYVLGTGAVYVLVTAVALMRGTGRAQAAIEAQCGVVGNVGFLGLPMLVILLGPQAAGPMLMVLSVDLLLFGSLVVIAISMARGGDGSALAVVGRGLVRNPMVMSMAAGLTWGAVGVELPVPAGEFLTLLGAAATPCALFTIGASLAEKSAERVSVALWLSFAKLVLHPLAVAVLALGVFGVAAFPAGVMVAAAAMPVAGNVYIIAQHYGVAPARASSAILVSTVLAVASLSAVIALVAGPGWPPMGSGGGM</sequence>
<dbReference type="InterPro" id="IPR004776">
    <property type="entry name" value="Mem_transp_PIN-like"/>
</dbReference>
<feature type="transmembrane region" description="Helical" evidence="7">
    <location>
        <begin position="284"/>
        <end position="309"/>
    </location>
</feature>
<dbReference type="Proteomes" id="UP000464495">
    <property type="component" value="Chromosome"/>
</dbReference>
<feature type="transmembrane region" description="Helical" evidence="7">
    <location>
        <begin position="98"/>
        <end position="120"/>
    </location>
</feature>
<evidence type="ECO:0000313" key="9">
    <source>
        <dbReference type="Proteomes" id="UP000464495"/>
    </source>
</evidence>
<organism evidence="8 9">
    <name type="scientific">Algicella marina</name>
    <dbReference type="NCBI Taxonomy" id="2683284"/>
    <lineage>
        <taxon>Bacteria</taxon>
        <taxon>Pseudomonadati</taxon>
        <taxon>Pseudomonadota</taxon>
        <taxon>Alphaproteobacteria</taxon>
        <taxon>Rhodobacterales</taxon>
        <taxon>Paracoccaceae</taxon>
        <taxon>Algicella</taxon>
    </lineage>
</organism>
<dbReference type="PANTHER" id="PTHR36838">
    <property type="entry name" value="AUXIN EFFLUX CARRIER FAMILY PROTEIN"/>
    <property type="match status" value="1"/>
</dbReference>
<dbReference type="GO" id="GO:0055085">
    <property type="term" value="P:transmembrane transport"/>
    <property type="evidence" value="ECO:0007669"/>
    <property type="project" value="InterPro"/>
</dbReference>
<name>A0A6P1T3T8_9RHOB</name>
<comment type="subcellular location">
    <subcellularLocation>
        <location evidence="1">Membrane</location>
        <topology evidence="1">Multi-pass membrane protein</topology>
    </subcellularLocation>
</comment>
<feature type="transmembrane region" description="Helical" evidence="7">
    <location>
        <begin position="220"/>
        <end position="243"/>
    </location>
</feature>
<feature type="transmembrane region" description="Helical" evidence="7">
    <location>
        <begin position="34"/>
        <end position="52"/>
    </location>
</feature>
<proteinExistence type="predicted"/>
<dbReference type="Pfam" id="PF03547">
    <property type="entry name" value="Mem_trans"/>
    <property type="match status" value="1"/>
</dbReference>
<reference evidence="8 9" key="1">
    <citation type="submission" date="2019-12" db="EMBL/GenBank/DDBJ databases">
        <title>Complete genome sequence of Algicella marina strain 9Alg 56(T) isolated from the red alga Tichocarpus crinitus.</title>
        <authorList>
            <person name="Kim S.-G."/>
            <person name="Nedashkovskaya O.I."/>
        </authorList>
    </citation>
    <scope>NUCLEOTIDE SEQUENCE [LARGE SCALE GENOMIC DNA]</scope>
    <source>
        <strain evidence="8 9">9Alg 56</strain>
    </source>
</reference>
<dbReference type="AlphaFoldDB" id="A0A6P1T3T8"/>
<evidence type="ECO:0000256" key="5">
    <source>
        <dbReference type="ARBA" id="ARBA00022989"/>
    </source>
</evidence>
<keyword evidence="3" id="KW-1003">Cell membrane</keyword>
<feature type="transmembrane region" description="Helical" evidence="7">
    <location>
        <begin position="193"/>
        <end position="213"/>
    </location>
</feature>
<evidence type="ECO:0000256" key="7">
    <source>
        <dbReference type="SAM" id="Phobius"/>
    </source>
</evidence>
<evidence type="ECO:0000256" key="4">
    <source>
        <dbReference type="ARBA" id="ARBA00022692"/>
    </source>
</evidence>
<evidence type="ECO:0000313" key="8">
    <source>
        <dbReference type="EMBL" id="QHQ36353.1"/>
    </source>
</evidence>
<dbReference type="RefSeq" id="WP_161862900.1">
    <property type="nucleotide sequence ID" value="NZ_CP046620.1"/>
</dbReference>
<protein>
    <submittedName>
        <fullName evidence="8">AEC family transporter</fullName>
    </submittedName>
</protein>
<evidence type="ECO:0000256" key="2">
    <source>
        <dbReference type="ARBA" id="ARBA00022448"/>
    </source>
</evidence>
<keyword evidence="2" id="KW-0813">Transport</keyword>
<keyword evidence="5 7" id="KW-1133">Transmembrane helix</keyword>
<feature type="transmembrane region" description="Helical" evidence="7">
    <location>
        <begin position="249"/>
        <end position="272"/>
    </location>
</feature>
<dbReference type="EMBL" id="CP046620">
    <property type="protein sequence ID" value="QHQ36353.1"/>
    <property type="molecule type" value="Genomic_DNA"/>
</dbReference>
<feature type="transmembrane region" description="Helical" evidence="7">
    <location>
        <begin position="169"/>
        <end position="187"/>
    </location>
</feature>